<dbReference type="Pfam" id="PF02290">
    <property type="entry name" value="SRP14"/>
    <property type="match status" value="1"/>
</dbReference>
<feature type="compositionally biased region" description="Low complexity" evidence="8">
    <location>
        <begin position="38"/>
        <end position="49"/>
    </location>
</feature>
<evidence type="ECO:0000313" key="10">
    <source>
        <dbReference type="Proteomes" id="UP001345013"/>
    </source>
</evidence>
<gene>
    <name evidence="9" type="ORF">LTR24_006791</name>
</gene>
<dbReference type="EMBL" id="JAVRRG010000092">
    <property type="protein sequence ID" value="KAK5087350.1"/>
    <property type="molecule type" value="Genomic_DNA"/>
</dbReference>
<evidence type="ECO:0000256" key="5">
    <source>
        <dbReference type="ARBA" id="ARBA00023135"/>
    </source>
</evidence>
<keyword evidence="10" id="KW-1185">Reference proteome</keyword>
<dbReference type="InterPro" id="IPR003210">
    <property type="entry name" value="Signal_recog_particle_SRP14"/>
</dbReference>
<feature type="compositionally biased region" description="Low complexity" evidence="8">
    <location>
        <begin position="57"/>
        <end position="73"/>
    </location>
</feature>
<evidence type="ECO:0000256" key="6">
    <source>
        <dbReference type="ARBA" id="ARBA00023274"/>
    </source>
</evidence>
<comment type="caution">
    <text evidence="9">The sequence shown here is derived from an EMBL/GenBank/DDBJ whole genome shotgun (WGS) entry which is preliminary data.</text>
</comment>
<dbReference type="Gene3D" id="3.30.720.10">
    <property type="entry name" value="Signal recognition particle alu RNA binding heterodimer, srp9/1"/>
    <property type="match status" value="1"/>
</dbReference>
<dbReference type="Proteomes" id="UP001345013">
    <property type="component" value="Unassembled WGS sequence"/>
</dbReference>
<keyword evidence="3 7" id="KW-0963">Cytoplasm</keyword>
<accession>A0ABR0K592</accession>
<comment type="function">
    <text evidence="7">Component of the signal recognition particle (SRP) complex, a ribonucleoprotein complex that mediates the cotranslational targeting of secretory and membrane proteins to the endoplasmic reticulum (ER).</text>
</comment>
<evidence type="ECO:0000256" key="4">
    <source>
        <dbReference type="ARBA" id="ARBA00022884"/>
    </source>
</evidence>
<evidence type="ECO:0000313" key="9">
    <source>
        <dbReference type="EMBL" id="KAK5087350.1"/>
    </source>
</evidence>
<feature type="compositionally biased region" description="Basic residues" evidence="8">
    <location>
        <begin position="113"/>
        <end position="135"/>
    </location>
</feature>
<evidence type="ECO:0000256" key="7">
    <source>
        <dbReference type="RuleBase" id="RU368100"/>
    </source>
</evidence>
<evidence type="ECO:0000256" key="1">
    <source>
        <dbReference type="ARBA" id="ARBA00004496"/>
    </source>
</evidence>
<evidence type="ECO:0000256" key="3">
    <source>
        <dbReference type="ARBA" id="ARBA00022490"/>
    </source>
</evidence>
<proteinExistence type="inferred from homology"/>
<keyword evidence="6 7" id="KW-0687">Ribonucleoprotein</keyword>
<comment type="subcellular location">
    <subcellularLocation>
        <location evidence="1 7">Cytoplasm</location>
    </subcellularLocation>
</comment>
<dbReference type="InterPro" id="IPR009018">
    <property type="entry name" value="Signal_recog_particle_SRP9/14"/>
</dbReference>
<feature type="region of interest" description="Disordered" evidence="8">
    <location>
        <begin position="27"/>
        <end position="81"/>
    </location>
</feature>
<reference evidence="9 10" key="1">
    <citation type="submission" date="2023-08" db="EMBL/GenBank/DDBJ databases">
        <title>Black Yeasts Isolated from many extreme environments.</title>
        <authorList>
            <person name="Coleine C."/>
            <person name="Stajich J.E."/>
            <person name="Selbmann L."/>
        </authorList>
    </citation>
    <scope>NUCLEOTIDE SEQUENCE [LARGE SCALE GENOMIC DNA]</scope>
    <source>
        <strain evidence="9 10">CCFEE 5885</strain>
    </source>
</reference>
<comment type="subunit">
    <text evidence="7">Component of a fungal signal recognition particle (SRP) complex that consists of a 7SL RNA molecule (scR1) and at least six protein subunits: SRP72, SRP68, SRP54, SEC65, SRP21 and SRP14.</text>
</comment>
<protein>
    <recommendedName>
        <fullName evidence="7">Signal recognition particle subunit SRP14</fullName>
    </recommendedName>
    <alternativeName>
        <fullName evidence="7">Signal recognition particle 14 kDa protein</fullName>
    </alternativeName>
</protein>
<organism evidence="9 10">
    <name type="scientific">Lithohypha guttulata</name>
    <dbReference type="NCBI Taxonomy" id="1690604"/>
    <lineage>
        <taxon>Eukaryota</taxon>
        <taxon>Fungi</taxon>
        <taxon>Dikarya</taxon>
        <taxon>Ascomycota</taxon>
        <taxon>Pezizomycotina</taxon>
        <taxon>Eurotiomycetes</taxon>
        <taxon>Chaetothyriomycetidae</taxon>
        <taxon>Chaetothyriales</taxon>
        <taxon>Trichomeriaceae</taxon>
        <taxon>Lithohypha</taxon>
    </lineage>
</organism>
<evidence type="ECO:0000256" key="8">
    <source>
        <dbReference type="SAM" id="MobiDB-lite"/>
    </source>
</evidence>
<feature type="region of interest" description="Disordered" evidence="8">
    <location>
        <begin position="109"/>
        <end position="135"/>
    </location>
</feature>
<evidence type="ECO:0000256" key="2">
    <source>
        <dbReference type="ARBA" id="ARBA00010349"/>
    </source>
</evidence>
<dbReference type="PANTHER" id="PTHR12013">
    <property type="entry name" value="SIGNAL RECOGNITION PARTICLE 14 KD PROTEIN"/>
    <property type="match status" value="1"/>
</dbReference>
<keyword evidence="5 7" id="KW-0733">Signal recognition particle</keyword>
<keyword evidence="4 7" id="KW-0694">RNA-binding</keyword>
<dbReference type="SUPFAM" id="SSF54762">
    <property type="entry name" value="Signal recognition particle alu RNA binding heterodimer, SRP9/14"/>
    <property type="match status" value="1"/>
</dbReference>
<name>A0ABR0K592_9EURO</name>
<comment type="similarity">
    <text evidence="2 7">Belongs to the SRP14 family.</text>
</comment>
<sequence length="135" mass="14520">MPQERLGNDEFLSALASLLLSTSSSGHGSVFLTQKPMPSSDVSQPSSQVLIRATNGASSAKPKAKPTSKVSKPQQGSTKQKIKLATVVETAHLDNFYTKYADVCKKGMEGLRKRDKKRAKEKAKAAKKKKGTTAN</sequence>